<reference evidence="2 3" key="1">
    <citation type="journal article" date="2021" name="Elife">
        <title>Chloroplast acquisition without the gene transfer in kleptoplastic sea slugs, Plakobranchus ocellatus.</title>
        <authorList>
            <person name="Maeda T."/>
            <person name="Takahashi S."/>
            <person name="Yoshida T."/>
            <person name="Shimamura S."/>
            <person name="Takaki Y."/>
            <person name="Nagai Y."/>
            <person name="Toyoda A."/>
            <person name="Suzuki Y."/>
            <person name="Arimoto A."/>
            <person name="Ishii H."/>
            <person name="Satoh N."/>
            <person name="Nishiyama T."/>
            <person name="Hasebe M."/>
            <person name="Maruyama T."/>
            <person name="Minagawa J."/>
            <person name="Obokata J."/>
            <person name="Shigenobu S."/>
        </authorList>
    </citation>
    <scope>NUCLEOTIDE SEQUENCE [LARGE SCALE GENOMIC DNA]</scope>
</reference>
<dbReference type="Proteomes" id="UP000762676">
    <property type="component" value="Unassembled WGS sequence"/>
</dbReference>
<protein>
    <submittedName>
        <fullName evidence="2">Uncharacterized protein</fullName>
    </submittedName>
</protein>
<organism evidence="2 3">
    <name type="scientific">Elysia marginata</name>
    <dbReference type="NCBI Taxonomy" id="1093978"/>
    <lineage>
        <taxon>Eukaryota</taxon>
        <taxon>Metazoa</taxon>
        <taxon>Spiralia</taxon>
        <taxon>Lophotrochozoa</taxon>
        <taxon>Mollusca</taxon>
        <taxon>Gastropoda</taxon>
        <taxon>Heterobranchia</taxon>
        <taxon>Euthyneura</taxon>
        <taxon>Panpulmonata</taxon>
        <taxon>Sacoglossa</taxon>
        <taxon>Placobranchoidea</taxon>
        <taxon>Plakobranchidae</taxon>
        <taxon>Elysia</taxon>
    </lineage>
</organism>
<feature type="region of interest" description="Disordered" evidence="1">
    <location>
        <begin position="194"/>
        <end position="218"/>
    </location>
</feature>
<feature type="compositionally biased region" description="Polar residues" evidence="1">
    <location>
        <begin position="85"/>
        <end position="98"/>
    </location>
</feature>
<feature type="compositionally biased region" description="Polar residues" evidence="1">
    <location>
        <begin position="48"/>
        <end position="60"/>
    </location>
</feature>
<name>A0AAV4GFY6_9GAST</name>
<feature type="region of interest" description="Disordered" evidence="1">
    <location>
        <begin position="48"/>
        <end position="98"/>
    </location>
</feature>
<keyword evidence="3" id="KW-1185">Reference proteome</keyword>
<proteinExistence type="predicted"/>
<comment type="caution">
    <text evidence="2">The sequence shown here is derived from an EMBL/GenBank/DDBJ whole genome shotgun (WGS) entry which is preliminary data.</text>
</comment>
<feature type="compositionally biased region" description="Polar residues" evidence="1">
    <location>
        <begin position="1"/>
        <end position="14"/>
    </location>
</feature>
<feature type="region of interest" description="Disordered" evidence="1">
    <location>
        <begin position="1"/>
        <end position="28"/>
    </location>
</feature>
<sequence length="340" mass="38349">MADTSVSTFHQSTPAEVRRKSPSQVRRDRRRLYQRYLLSKEDAPVCLNNTESKTNETSMIHRSKTTKPSKLDLGLTPSRSDRPSQQDLSVSPKYTQPQQPLNAISLSTPTYAQDSLGRCKSNTPSPLLALDNQEKHTQAYEKLSETMIQMCTASPHQELVPKKQESIFENEDAVSVSCSPELKFRARFKSSLCSSSSESSTHGQDTGDTLENETETLKKKENHSAFSNYLPCDKVQLQIINMNQDTRKNIAQTERNSLFKKLLLDTFEDTCSIVAETDDLIVEYCIRKEQIVNFSLFTLIIPFGKFGFVTHRNCVATRAAPLMPQQTSTFRATLNPYAGC</sequence>
<gene>
    <name evidence="2" type="ORF">ElyMa_000659100</name>
</gene>
<evidence type="ECO:0000313" key="3">
    <source>
        <dbReference type="Proteomes" id="UP000762676"/>
    </source>
</evidence>
<evidence type="ECO:0000256" key="1">
    <source>
        <dbReference type="SAM" id="MobiDB-lite"/>
    </source>
</evidence>
<accession>A0AAV4GFY6</accession>
<dbReference type="EMBL" id="BMAT01001363">
    <property type="protein sequence ID" value="GFR83898.1"/>
    <property type="molecule type" value="Genomic_DNA"/>
</dbReference>
<dbReference type="AlphaFoldDB" id="A0AAV4GFY6"/>
<evidence type="ECO:0000313" key="2">
    <source>
        <dbReference type="EMBL" id="GFR83898.1"/>
    </source>
</evidence>